<name>A0A840RH38_9NEIS</name>
<organism evidence="2 3">
    <name type="scientific">Silvimonas terrae</name>
    <dbReference type="NCBI Taxonomy" id="300266"/>
    <lineage>
        <taxon>Bacteria</taxon>
        <taxon>Pseudomonadati</taxon>
        <taxon>Pseudomonadota</taxon>
        <taxon>Betaproteobacteria</taxon>
        <taxon>Neisseriales</taxon>
        <taxon>Chitinibacteraceae</taxon>
        <taxon>Silvimonas</taxon>
    </lineage>
</organism>
<feature type="region of interest" description="Disordered" evidence="1">
    <location>
        <begin position="19"/>
        <end position="58"/>
    </location>
</feature>
<evidence type="ECO:0000313" key="3">
    <source>
        <dbReference type="Proteomes" id="UP000543030"/>
    </source>
</evidence>
<dbReference type="RefSeq" id="WP_184100782.1">
    <property type="nucleotide sequence ID" value="NZ_JACHHN010000004.1"/>
</dbReference>
<comment type="caution">
    <text evidence="2">The sequence shown here is derived from an EMBL/GenBank/DDBJ whole genome shotgun (WGS) entry which is preliminary data.</text>
</comment>
<accession>A0A840RH38</accession>
<reference evidence="2 3" key="1">
    <citation type="submission" date="2020-08" db="EMBL/GenBank/DDBJ databases">
        <title>Genomic Encyclopedia of Type Strains, Phase IV (KMG-IV): sequencing the most valuable type-strain genomes for metagenomic binning, comparative biology and taxonomic classification.</title>
        <authorList>
            <person name="Goeker M."/>
        </authorList>
    </citation>
    <scope>NUCLEOTIDE SEQUENCE [LARGE SCALE GENOMIC DNA]</scope>
    <source>
        <strain evidence="2 3">DSM 18233</strain>
    </source>
</reference>
<sequence>MPINHFDLQRLAAVRIKESIKKKGSPDRFGKDSSGQKDKDARPSLLNGLLKKHADEQK</sequence>
<feature type="compositionally biased region" description="Basic and acidic residues" evidence="1">
    <location>
        <begin position="19"/>
        <end position="42"/>
    </location>
</feature>
<evidence type="ECO:0000313" key="2">
    <source>
        <dbReference type="EMBL" id="MBB5191602.1"/>
    </source>
</evidence>
<evidence type="ECO:0000256" key="1">
    <source>
        <dbReference type="SAM" id="MobiDB-lite"/>
    </source>
</evidence>
<keyword evidence="3" id="KW-1185">Reference proteome</keyword>
<gene>
    <name evidence="2" type="ORF">HNQ50_002332</name>
</gene>
<dbReference type="Proteomes" id="UP000543030">
    <property type="component" value="Unassembled WGS sequence"/>
</dbReference>
<protein>
    <submittedName>
        <fullName evidence="2">Uncharacterized protein</fullName>
    </submittedName>
</protein>
<dbReference type="AlphaFoldDB" id="A0A840RH38"/>
<dbReference type="EMBL" id="JACHHN010000004">
    <property type="protein sequence ID" value="MBB5191602.1"/>
    <property type="molecule type" value="Genomic_DNA"/>
</dbReference>
<proteinExistence type="predicted"/>